<dbReference type="EMBL" id="JAROBZ020000001">
    <property type="protein sequence ID" value="MFB3168111.1"/>
    <property type="molecule type" value="Genomic_DNA"/>
</dbReference>
<feature type="coiled-coil region" evidence="4">
    <location>
        <begin position="770"/>
        <end position="864"/>
    </location>
</feature>
<dbReference type="Pfam" id="PF13476">
    <property type="entry name" value="AAA_23"/>
    <property type="match status" value="1"/>
</dbReference>
<feature type="coiled-coil region" evidence="4">
    <location>
        <begin position="551"/>
        <end position="625"/>
    </location>
</feature>
<evidence type="ECO:0000256" key="2">
    <source>
        <dbReference type="ARBA" id="ARBA00011322"/>
    </source>
</evidence>
<comment type="caution">
    <text evidence="6">The sequence shown here is derived from an EMBL/GenBank/DDBJ whole genome shotgun (WGS) entry which is preliminary data.</text>
</comment>
<feature type="coiled-coil region" evidence="4">
    <location>
        <begin position="696"/>
        <end position="730"/>
    </location>
</feature>
<evidence type="ECO:0000313" key="7">
    <source>
        <dbReference type="Proteomes" id="UP001241748"/>
    </source>
</evidence>
<dbReference type="CDD" id="cd03279">
    <property type="entry name" value="ABC_sbcCD"/>
    <property type="match status" value="1"/>
</dbReference>
<organism evidence="6 7">
    <name type="scientific">Neobacillus driksii</name>
    <dbReference type="NCBI Taxonomy" id="3035913"/>
    <lineage>
        <taxon>Bacteria</taxon>
        <taxon>Bacillati</taxon>
        <taxon>Bacillota</taxon>
        <taxon>Bacilli</taxon>
        <taxon>Bacillales</taxon>
        <taxon>Bacillaceae</taxon>
        <taxon>Neobacillus</taxon>
    </lineage>
</organism>
<dbReference type="Gene3D" id="3.40.50.300">
    <property type="entry name" value="P-loop containing nucleotide triphosphate hydrolases"/>
    <property type="match status" value="2"/>
</dbReference>
<sequence>MRPLKLTMQAFGPYAEVETIDFTELGNRTMFVISGKTGSGKTTIFDAISYAIYGKASGEDRNGPELRSQFARADLVTEVSLDFAIRNKVYSITRLPQQPKKKEKGEGFTTLPAKAELYSWDENGEKKLLAAKINDVDEKIKEIMLIDSNQFRQILMIPQGEFRKLLTSDSKDKEVILQRLFHTQIYKMVEEKLKTESTELKNSVEMQVQTRSENLRRIQAVTNEELKGYIEADSVNDVILMPLLEEEINGMESQLEKLVIALKEKEQEQDILKGKLFEAETILKQIQTREALKEEKIKLDSQAELFVEKEKQVQLAHKAALLAQQEELCHRLKRDLDQLKGNVTSIKSEIEKLDVLSKQYEQQWQAEQEREGERQAALEAVNQLINMKDDVYSFAALVKESASVEASLKTAKDRQESAENNLQSLEDKVKKLQDKKAEIEKGKLEFLENERQLEKMQAELDRLEKYEQYLGRHQIAVKDLKVKAGKFENTSARYLDAKAFVEELENKWLHGQASLLAARLSTGEACPVCGSLHHPAPASGDEALIPNEEDLKAAKQQAGLLEKEKAAAESLFFEAQSIEKTQRENCEELLKEIRSYRADFTETDLHETKSEILVAKNHLQNAQKTLNEQIKMLGQINKHLENSDSEKNTLKHAIQQLSAHVTQLTVQVTEKKTNLSRMMKVIPENLRTQAAYEEALATSKKRHEMLVKRLEEAQQRLQAVKEKRSAETARFQDAVKHHSSKEEELKAEKEIFVTKLAEQGFENYTLYHTSKKTENEIRMIEGEIRSYREELRSVSDRLKELTELLQDVKTPDVEGLKALVEKLALEIVELTNQRTDLFVKRRDNLEIYNNVERINEQMKVLEERYKLIGHLHEIAKGQNTYRITFERYVLAAFLDDILREANVRLRKMTAGRFELLRKTDRSKGNVQSGLELLVFDQYTGQERHVKTLSGGESFKASLSLALGLADVVQNYAGGVSLETMFIDEGFGTLDPESLDQAIEALMDIQSSGRLVGIISHVPELKERIDIRLEVIAGQTGSRTEFVFTN</sequence>
<reference evidence="6 7" key="1">
    <citation type="submission" date="2024-05" db="EMBL/GenBank/DDBJ databases">
        <authorList>
            <person name="Venkateswaran K."/>
        </authorList>
    </citation>
    <scope>NUCLEOTIDE SEQUENCE [LARGE SCALE GENOMIC DNA]</scope>
    <source>
        <strain evidence="6 7">179-C4-2-HS</strain>
    </source>
</reference>
<dbReference type="Proteomes" id="UP001241748">
    <property type="component" value="Unassembled WGS sequence"/>
</dbReference>
<dbReference type="InterPro" id="IPR038729">
    <property type="entry name" value="Rad50/SbcC_AAA"/>
</dbReference>
<evidence type="ECO:0000256" key="4">
    <source>
        <dbReference type="SAM" id="Coils"/>
    </source>
</evidence>
<feature type="coiled-coil region" evidence="4">
    <location>
        <begin position="401"/>
        <end position="469"/>
    </location>
</feature>
<keyword evidence="4" id="KW-0175">Coiled coil</keyword>
<proteinExistence type="inferred from homology"/>
<dbReference type="InterPro" id="IPR027417">
    <property type="entry name" value="P-loop_NTPase"/>
</dbReference>
<gene>
    <name evidence="6" type="ORF">P5G62_013420</name>
</gene>
<feature type="coiled-coil region" evidence="4">
    <location>
        <begin position="322"/>
        <end position="356"/>
    </location>
</feature>
<dbReference type="RefSeq" id="WP_306073293.1">
    <property type="nucleotide sequence ID" value="NZ_JAROBZ020000001.1"/>
</dbReference>
<evidence type="ECO:0000259" key="5">
    <source>
        <dbReference type="Pfam" id="PF13476"/>
    </source>
</evidence>
<name>A0ABV4YTB6_9BACI</name>
<feature type="domain" description="Rad50/SbcC-type AAA" evidence="5">
    <location>
        <begin position="5"/>
        <end position="295"/>
    </location>
</feature>
<dbReference type="PANTHER" id="PTHR32114">
    <property type="entry name" value="ABC TRANSPORTER ABCH.3"/>
    <property type="match status" value="1"/>
</dbReference>
<dbReference type="PANTHER" id="PTHR32114:SF2">
    <property type="entry name" value="ABC TRANSPORTER ABCH.3"/>
    <property type="match status" value="1"/>
</dbReference>
<evidence type="ECO:0000313" key="6">
    <source>
        <dbReference type="EMBL" id="MFB3168111.1"/>
    </source>
</evidence>
<dbReference type="SUPFAM" id="SSF52540">
    <property type="entry name" value="P-loop containing nucleoside triphosphate hydrolases"/>
    <property type="match status" value="2"/>
</dbReference>
<comment type="similarity">
    <text evidence="1">Belongs to the SMC family. SbcC subfamily.</text>
</comment>
<dbReference type="Pfam" id="PF13558">
    <property type="entry name" value="SbcC_Walker_B"/>
    <property type="match status" value="1"/>
</dbReference>
<feature type="coiled-coil region" evidence="4">
    <location>
        <begin position="241"/>
        <end position="275"/>
    </location>
</feature>
<evidence type="ECO:0000256" key="3">
    <source>
        <dbReference type="ARBA" id="ARBA00013368"/>
    </source>
</evidence>
<keyword evidence="7" id="KW-1185">Reference proteome</keyword>
<accession>A0ABV4YTB6</accession>
<protein>
    <recommendedName>
        <fullName evidence="3">Nuclease SbcCD subunit C</fullName>
    </recommendedName>
</protein>
<comment type="subunit">
    <text evidence="2">Heterodimer of SbcC and SbcD.</text>
</comment>
<evidence type="ECO:0000256" key="1">
    <source>
        <dbReference type="ARBA" id="ARBA00006930"/>
    </source>
</evidence>